<evidence type="ECO:0000256" key="3">
    <source>
        <dbReference type="ARBA" id="ARBA00004624"/>
    </source>
</evidence>
<keyword evidence="6" id="KW-0813">Transport</keyword>
<protein>
    <recommendedName>
        <fullName evidence="5">Exocyst complex component 8</fullName>
    </recommendedName>
</protein>
<dbReference type="AlphaFoldDB" id="A0AAW2I6H3"/>
<keyword evidence="7" id="KW-0268">Exocytosis</keyword>
<dbReference type="SUPFAM" id="SSF50729">
    <property type="entry name" value="PH domain-like"/>
    <property type="match status" value="1"/>
</dbReference>
<evidence type="ECO:0000259" key="10">
    <source>
        <dbReference type="PROSITE" id="PS50003"/>
    </source>
</evidence>
<gene>
    <name evidence="11" type="ORF">PYX00_004953</name>
</gene>
<dbReference type="InterPro" id="IPR042561">
    <property type="entry name" value="Exo84_C_1"/>
</dbReference>
<evidence type="ECO:0000313" key="11">
    <source>
        <dbReference type="EMBL" id="KAL0277789.1"/>
    </source>
</evidence>
<dbReference type="GO" id="GO:0006893">
    <property type="term" value="P:Golgi to plasma membrane transport"/>
    <property type="evidence" value="ECO:0007669"/>
    <property type="project" value="TreeGrafter"/>
</dbReference>
<proteinExistence type="inferred from homology"/>
<comment type="subcellular location">
    <subcellularLocation>
        <location evidence="3">Cell projection</location>
        <location evidence="3">Growth cone</location>
    </subcellularLocation>
    <subcellularLocation>
        <location evidence="2">Cytoplasm</location>
        <location evidence="2">Perinuclear region</location>
    </subcellularLocation>
</comment>
<dbReference type="Gene3D" id="2.30.29.30">
    <property type="entry name" value="Pleckstrin-homology domain (PH domain)/Phosphotyrosine-binding domain (PTB)"/>
    <property type="match status" value="1"/>
</dbReference>
<dbReference type="Gene3D" id="1.20.58.1220">
    <property type="entry name" value="Exo84p, C-terminal helical domain"/>
    <property type="match status" value="1"/>
</dbReference>
<evidence type="ECO:0000256" key="6">
    <source>
        <dbReference type="ARBA" id="ARBA00022448"/>
    </source>
</evidence>
<dbReference type="Gene3D" id="1.20.58.1210">
    <property type="entry name" value="Exo84p, N-terminal helical domain"/>
    <property type="match status" value="1"/>
</dbReference>
<evidence type="ECO:0000256" key="4">
    <source>
        <dbReference type="ARBA" id="ARBA00007210"/>
    </source>
</evidence>
<feature type="compositionally biased region" description="Polar residues" evidence="9">
    <location>
        <begin position="267"/>
        <end position="281"/>
    </location>
</feature>
<dbReference type="InterPro" id="IPR016159">
    <property type="entry name" value="Cullin_repeat-like_dom_sf"/>
</dbReference>
<dbReference type="PANTHER" id="PTHR21426">
    <property type="entry name" value="EXOCYST COMPLEX COMPONENT 8"/>
    <property type="match status" value="1"/>
</dbReference>
<reference evidence="11" key="1">
    <citation type="journal article" date="2024" name="Gigascience">
        <title>Chromosome-level genome of the poultry shaft louse Menopon gallinae provides insight into the host-switching and adaptive evolution of parasitic lice.</title>
        <authorList>
            <person name="Xu Y."/>
            <person name="Ma L."/>
            <person name="Liu S."/>
            <person name="Liang Y."/>
            <person name="Liu Q."/>
            <person name="He Z."/>
            <person name="Tian L."/>
            <person name="Duan Y."/>
            <person name="Cai W."/>
            <person name="Li H."/>
            <person name="Song F."/>
        </authorList>
    </citation>
    <scope>NUCLEOTIDE SEQUENCE</scope>
    <source>
        <strain evidence="11">Cailab_2023a</strain>
    </source>
</reference>
<feature type="domain" description="PH" evidence="10">
    <location>
        <begin position="150"/>
        <end position="252"/>
    </location>
</feature>
<name>A0AAW2I6H3_9NEOP</name>
<comment type="similarity">
    <text evidence="4">Belongs to the EXO84 family.</text>
</comment>
<dbReference type="GO" id="GO:0048471">
    <property type="term" value="C:perinuclear region of cytoplasm"/>
    <property type="evidence" value="ECO:0007669"/>
    <property type="project" value="UniProtKB-SubCell"/>
</dbReference>
<evidence type="ECO:0000256" key="1">
    <source>
        <dbReference type="ARBA" id="ARBA00002660"/>
    </source>
</evidence>
<dbReference type="InterPro" id="IPR033961">
    <property type="entry name" value="Exo84"/>
</dbReference>
<dbReference type="InterPro" id="IPR042560">
    <property type="entry name" value="Exo84_C_2"/>
</dbReference>
<evidence type="ECO:0000256" key="7">
    <source>
        <dbReference type="ARBA" id="ARBA00022483"/>
    </source>
</evidence>
<sequence>MVDNLIEKISANDFNAEKFVRELAQRCVGGQELQQQRKTIQALAESTNIMLKKNVYRNYMQFIETAKEITHLESEMYQLSHLLTEQKSLLEMANVNMLGDQLMKSQQEVDEKENYQAQAKNEEDDRIRILTSIMEKVEGCTGLLEVKERTLLHEGDILELDPVENTPLQRTHAYLFSDALMLTSWITNRRGPVRYKMYAMYDLISLAVVNVRDLGSVKMAFKILAYPDTRLFQCLNNNSKKEWLEHFDYAKRAKLTSEQAKRETGHTVHSQNSAELPSRNASLESPTVFDDELVVHKFNIPEWMMESPEELDVLIAERHFEMALELLMKCQSYIEGVDANEKDPLFLDVRSKVENRKRNLIDILLKELEVSPDKSLQGGLRAARRAVRLLNTMNKSTQACDLMLKLCTSIMKKELKCVKREGATFLYIKQVADIFYRTLLSIIKEFRKVFPSSSACNAALIVWTNNQLTHFMSHVIKQVFVPQSSITVISECVSLLRLQNAQLCDFGLDMRYQIDGMLHRSITITLQDSKDKLLESIKHRSAEEKWRPMNLQNKNNLNKLIQELTDLGLPMVHNYIKGECWLELTPNTVAFTKLYMVFLEDCLRLYSQDLHFIIEEVLYDAFHTQLRMFQNALRSHTQESEAQIIDKNLRFIIDHLLSVAEHSFEGKAGVSSPRLSALSSEFNHLKKGVIKPKPAPRSISKYRTEEFI</sequence>
<dbReference type="GO" id="GO:0000145">
    <property type="term" value="C:exocyst"/>
    <property type="evidence" value="ECO:0007669"/>
    <property type="project" value="InterPro"/>
</dbReference>
<dbReference type="PROSITE" id="PS50003">
    <property type="entry name" value="PH_DOMAIN"/>
    <property type="match status" value="1"/>
</dbReference>
<feature type="region of interest" description="Disordered" evidence="9">
    <location>
        <begin position="258"/>
        <end position="281"/>
    </location>
</feature>
<organism evidence="11">
    <name type="scientific">Menopon gallinae</name>
    <name type="common">poultry shaft louse</name>
    <dbReference type="NCBI Taxonomy" id="328185"/>
    <lineage>
        <taxon>Eukaryota</taxon>
        <taxon>Metazoa</taxon>
        <taxon>Ecdysozoa</taxon>
        <taxon>Arthropoda</taxon>
        <taxon>Hexapoda</taxon>
        <taxon>Insecta</taxon>
        <taxon>Pterygota</taxon>
        <taxon>Neoptera</taxon>
        <taxon>Paraneoptera</taxon>
        <taxon>Psocodea</taxon>
        <taxon>Troctomorpha</taxon>
        <taxon>Phthiraptera</taxon>
        <taxon>Amblycera</taxon>
        <taxon>Menoponidae</taxon>
        <taxon>Menopon</taxon>
    </lineage>
</organism>
<dbReference type="GO" id="GO:0030426">
    <property type="term" value="C:growth cone"/>
    <property type="evidence" value="ECO:0007669"/>
    <property type="project" value="UniProtKB-SubCell"/>
</dbReference>
<accession>A0AAW2I6H3</accession>
<keyword evidence="8" id="KW-0653">Protein transport</keyword>
<dbReference type="EMBL" id="JARGDH010000002">
    <property type="protein sequence ID" value="KAL0277789.1"/>
    <property type="molecule type" value="Genomic_DNA"/>
</dbReference>
<dbReference type="PANTHER" id="PTHR21426:SF12">
    <property type="entry name" value="EXOCYST COMPLEX COMPONENT 8"/>
    <property type="match status" value="1"/>
</dbReference>
<comment type="function">
    <text evidence="1">Component of the exocyst complex involved in the docking of exocytic vesicles with fusion sites on the plasma membrane.</text>
</comment>
<evidence type="ECO:0000256" key="9">
    <source>
        <dbReference type="SAM" id="MobiDB-lite"/>
    </source>
</evidence>
<comment type="caution">
    <text evidence="11">The sequence shown here is derived from an EMBL/GenBank/DDBJ whole genome shotgun (WGS) entry which is preliminary data.</text>
</comment>
<dbReference type="SUPFAM" id="SSF74788">
    <property type="entry name" value="Cullin repeat-like"/>
    <property type="match status" value="1"/>
</dbReference>
<dbReference type="Pfam" id="PF08700">
    <property type="entry name" value="VPS51_Exo84_N"/>
    <property type="match status" value="1"/>
</dbReference>
<dbReference type="InterPro" id="IPR032403">
    <property type="entry name" value="Exo84_C"/>
</dbReference>
<dbReference type="GO" id="GO:0015031">
    <property type="term" value="P:protein transport"/>
    <property type="evidence" value="ECO:0007669"/>
    <property type="project" value="UniProtKB-KW"/>
</dbReference>
<dbReference type="Pfam" id="PF16528">
    <property type="entry name" value="Exo84_C"/>
    <property type="match status" value="1"/>
</dbReference>
<dbReference type="GO" id="GO:0006887">
    <property type="term" value="P:exocytosis"/>
    <property type="evidence" value="ECO:0007669"/>
    <property type="project" value="UniProtKB-KW"/>
</dbReference>
<dbReference type="CDD" id="cd01226">
    <property type="entry name" value="PH_RalBD_exo84"/>
    <property type="match status" value="1"/>
</dbReference>
<evidence type="ECO:0000256" key="8">
    <source>
        <dbReference type="ARBA" id="ARBA00022927"/>
    </source>
</evidence>
<dbReference type="InterPro" id="IPR001849">
    <property type="entry name" value="PH_domain"/>
</dbReference>
<dbReference type="InterPro" id="IPR011993">
    <property type="entry name" value="PH-like_dom_sf"/>
</dbReference>
<evidence type="ECO:0000256" key="2">
    <source>
        <dbReference type="ARBA" id="ARBA00004556"/>
    </source>
</evidence>
<evidence type="ECO:0000256" key="5">
    <source>
        <dbReference type="ARBA" id="ARBA00017509"/>
    </source>
</evidence>